<dbReference type="Gene3D" id="3.30.460.20">
    <property type="entry name" value="CorA soluble domain-like"/>
    <property type="match status" value="1"/>
</dbReference>
<proteinExistence type="predicted"/>
<evidence type="ECO:0000313" key="3">
    <source>
        <dbReference type="EMBL" id="PSR73849.1"/>
    </source>
</evidence>
<dbReference type="GO" id="GO:0015095">
    <property type="term" value="F:magnesium ion transmembrane transporter activity"/>
    <property type="evidence" value="ECO:0007669"/>
    <property type="project" value="TreeGrafter"/>
</dbReference>
<dbReference type="GO" id="GO:0050897">
    <property type="term" value="F:cobalt ion binding"/>
    <property type="evidence" value="ECO:0007669"/>
    <property type="project" value="TreeGrafter"/>
</dbReference>
<feature type="compositionally biased region" description="Polar residues" evidence="2">
    <location>
        <begin position="38"/>
        <end position="51"/>
    </location>
</feature>
<dbReference type="GO" id="GO:0005886">
    <property type="term" value="C:plasma membrane"/>
    <property type="evidence" value="ECO:0007669"/>
    <property type="project" value="UniProtKB-SubCell"/>
</dbReference>
<evidence type="ECO:0000256" key="2">
    <source>
        <dbReference type="SAM" id="MobiDB-lite"/>
    </source>
</evidence>
<sequence length="387" mass="43389">MPRENSFSDSDGRSLTPDLEDELENHRSPPLPLIPRAASTTRGPHQRQAQRPSLDAAGIPLSVAARVEPQTKPSMSTASASGTPRRPSLLTPGDRFRSSVRKVIAMRRGSIAISSGRIGAEPGIDPRRESTSLTYGHIRQKCLIEVADYSSVRSSFGRMTNQEFISFLEDERASAKEPWVKVRWINVGGVSWDVINMHPLAIEDLLQFRKNARSKADYYPKHLFLRVLCHRLMSDDDTSAPGETSHQSMTHLDATSSALMDADNDSALSWSDNKSFDIEEPAVFNGGSRFSTGTTLQNTVRRRFSRRHHDVERHPMKSPHHQALRMSNLETGLTSRKDVKNLKVIRELKKGDRVNVKISPMGMFLFRDGTYLTASGLLHAIFKYPFI</sequence>
<feature type="region of interest" description="Disordered" evidence="2">
    <location>
        <begin position="1"/>
        <end position="93"/>
    </location>
</feature>
<accession>A0A2R6NN71</accession>
<dbReference type="PANTHER" id="PTHR46494:SF1">
    <property type="entry name" value="CORA FAMILY METAL ION TRANSPORTER (EUROFUNG)"/>
    <property type="match status" value="1"/>
</dbReference>
<comment type="caution">
    <text evidence="3">The sequence shown here is derived from an EMBL/GenBank/DDBJ whole genome shotgun (WGS) entry which is preliminary data.</text>
</comment>
<dbReference type="AlphaFoldDB" id="A0A2R6NN71"/>
<name>A0A2R6NN71_9APHY</name>
<evidence type="ECO:0000256" key="1">
    <source>
        <dbReference type="ARBA" id="ARBA00004651"/>
    </source>
</evidence>
<comment type="subcellular location">
    <subcellularLocation>
        <location evidence="1">Cell membrane</location>
        <topology evidence="1">Multi-pass membrane protein</topology>
    </subcellularLocation>
</comment>
<protein>
    <submittedName>
        <fullName evidence="3">Uncharacterized protein</fullName>
    </submittedName>
</protein>
<dbReference type="InterPro" id="IPR045861">
    <property type="entry name" value="CorA_cytoplasmic_dom"/>
</dbReference>
<dbReference type="STRING" id="98765.A0A2R6NN71"/>
<gene>
    <name evidence="3" type="ORF">PHLCEN_2v10331</name>
</gene>
<dbReference type="Proteomes" id="UP000186601">
    <property type="component" value="Unassembled WGS sequence"/>
</dbReference>
<organism evidence="3 4">
    <name type="scientific">Hermanssonia centrifuga</name>
    <dbReference type="NCBI Taxonomy" id="98765"/>
    <lineage>
        <taxon>Eukaryota</taxon>
        <taxon>Fungi</taxon>
        <taxon>Dikarya</taxon>
        <taxon>Basidiomycota</taxon>
        <taxon>Agaricomycotina</taxon>
        <taxon>Agaricomycetes</taxon>
        <taxon>Polyporales</taxon>
        <taxon>Meruliaceae</taxon>
        <taxon>Hermanssonia</taxon>
    </lineage>
</organism>
<dbReference type="SUPFAM" id="SSF143865">
    <property type="entry name" value="CorA soluble domain-like"/>
    <property type="match status" value="1"/>
</dbReference>
<dbReference type="OrthoDB" id="165352at2759"/>
<dbReference type="GO" id="GO:0000287">
    <property type="term" value="F:magnesium ion binding"/>
    <property type="evidence" value="ECO:0007669"/>
    <property type="project" value="TreeGrafter"/>
</dbReference>
<dbReference type="GO" id="GO:0015087">
    <property type="term" value="F:cobalt ion transmembrane transporter activity"/>
    <property type="evidence" value="ECO:0007669"/>
    <property type="project" value="TreeGrafter"/>
</dbReference>
<reference evidence="3 4" key="1">
    <citation type="submission" date="2018-02" db="EMBL/GenBank/DDBJ databases">
        <title>Genome sequence of the basidiomycete white-rot fungus Phlebia centrifuga.</title>
        <authorList>
            <person name="Granchi Z."/>
            <person name="Peng M."/>
            <person name="de Vries R.P."/>
            <person name="Hilden K."/>
            <person name="Makela M.R."/>
            <person name="Grigoriev I."/>
            <person name="Riley R."/>
        </authorList>
    </citation>
    <scope>NUCLEOTIDE SEQUENCE [LARGE SCALE GENOMIC DNA]</scope>
    <source>
        <strain evidence="3 4">FBCC195</strain>
    </source>
</reference>
<dbReference type="EMBL" id="MLYV02001056">
    <property type="protein sequence ID" value="PSR73849.1"/>
    <property type="molecule type" value="Genomic_DNA"/>
</dbReference>
<feature type="compositionally biased region" description="Polar residues" evidence="2">
    <location>
        <begin position="71"/>
        <end position="82"/>
    </location>
</feature>
<keyword evidence="4" id="KW-1185">Reference proteome</keyword>
<evidence type="ECO:0000313" key="4">
    <source>
        <dbReference type="Proteomes" id="UP000186601"/>
    </source>
</evidence>
<dbReference type="PANTHER" id="PTHR46494">
    <property type="entry name" value="CORA FAMILY METAL ION TRANSPORTER (EUROFUNG)"/>
    <property type="match status" value="1"/>
</dbReference>